<sequence length="517" mass="56591">MANHNLFSALRAAFPSNLDDVAIEAVSSSGEPLNYTWRDLDRASARIANMLDSLKLPEGSRVAVQVEKSVEAVLLYLATLRAGYVFLPLNTAYQSAEIEYFIGNAEPAVVVCTPNNFGWVSKIAFKAGTEHVFTLGEDRNGTLLERATHFGDEHQEAERKSDDLAAILYTSGTTGRSKGAMLTHGNLLSNAVMLKDYWGWKPGDVLIHALPIFHVHGLFVAIHGALINGSKMIWMSKFDPKAVIAAMPRATVFMGVPTLYVRMLAEPALTRQQAGHMRLFIAGSAPLLIETFKEWQDRTGFTILERYGMSETIMLTSNPYSADARHGGQDERRGGTVGFPLPGVGLRVVDDAGKALPMGEIGNIQVKGPNVFKGYWRMPEKTREEFSADGWFKTGDVGKVDERDYVCIVGRSKDLIISGGYNVYPAEIEGYINDMPGVAESALVGVPHPDFGEVGVAVVIPKPGVQVDGDAIIAQLKSQLANFKIPKRCFVTPELPRNTMGKVQKNLLRDQYKGLFA</sequence>
<dbReference type="Pfam" id="PF00501">
    <property type="entry name" value="AMP-binding"/>
    <property type="match status" value="1"/>
</dbReference>
<keyword evidence="5" id="KW-1185">Reference proteome</keyword>
<gene>
    <name evidence="4" type="ORF">H9K76_16060</name>
</gene>
<dbReference type="RefSeq" id="WP_187596356.1">
    <property type="nucleotide sequence ID" value="NZ_CP060714.1"/>
</dbReference>
<dbReference type="InterPro" id="IPR000873">
    <property type="entry name" value="AMP-dep_synth/lig_dom"/>
</dbReference>
<dbReference type="GO" id="GO:0006631">
    <property type="term" value="P:fatty acid metabolic process"/>
    <property type="evidence" value="ECO:0007669"/>
    <property type="project" value="TreeGrafter"/>
</dbReference>
<evidence type="ECO:0000259" key="3">
    <source>
        <dbReference type="Pfam" id="PF13193"/>
    </source>
</evidence>
<dbReference type="InterPro" id="IPR045851">
    <property type="entry name" value="AMP-bd_C_sf"/>
</dbReference>
<reference evidence="4 5" key="1">
    <citation type="submission" date="2020-08" db="EMBL/GenBank/DDBJ databases">
        <title>Genome sequence of Diaphorobacter ruginosibacter DSM 27467T.</title>
        <authorList>
            <person name="Hyun D.-W."/>
            <person name="Bae J.-W."/>
        </authorList>
    </citation>
    <scope>NUCLEOTIDE SEQUENCE [LARGE SCALE GENOMIC DNA]</scope>
    <source>
        <strain evidence="4 5">DSM 27467</strain>
    </source>
</reference>
<feature type="domain" description="AMP-binding enzyme C-terminal" evidence="3">
    <location>
        <begin position="427"/>
        <end position="502"/>
    </location>
</feature>
<dbReference type="KEGG" id="drg:H9K76_16060"/>
<comment type="similarity">
    <text evidence="1">Belongs to the ATP-dependent AMP-binding enzyme family.</text>
</comment>
<dbReference type="AlphaFoldDB" id="A0A7G9RKG1"/>
<evidence type="ECO:0000256" key="1">
    <source>
        <dbReference type="ARBA" id="ARBA00006432"/>
    </source>
</evidence>
<dbReference type="GO" id="GO:0031956">
    <property type="term" value="F:medium-chain fatty acid-CoA ligase activity"/>
    <property type="evidence" value="ECO:0007669"/>
    <property type="project" value="TreeGrafter"/>
</dbReference>
<evidence type="ECO:0000313" key="5">
    <source>
        <dbReference type="Proteomes" id="UP000515811"/>
    </source>
</evidence>
<name>A0A7G9RKG1_9BURK</name>
<dbReference type="Proteomes" id="UP000515811">
    <property type="component" value="Chromosome"/>
</dbReference>
<evidence type="ECO:0000259" key="2">
    <source>
        <dbReference type="Pfam" id="PF00501"/>
    </source>
</evidence>
<dbReference type="InterPro" id="IPR042099">
    <property type="entry name" value="ANL_N_sf"/>
</dbReference>
<dbReference type="PANTHER" id="PTHR43201:SF8">
    <property type="entry name" value="ACYL-COA SYNTHETASE FAMILY MEMBER 3"/>
    <property type="match status" value="1"/>
</dbReference>
<dbReference type="CDD" id="cd05941">
    <property type="entry name" value="MCS"/>
    <property type="match status" value="1"/>
</dbReference>
<dbReference type="Gene3D" id="3.30.300.30">
    <property type="match status" value="1"/>
</dbReference>
<dbReference type="PROSITE" id="PS00455">
    <property type="entry name" value="AMP_BINDING"/>
    <property type="match status" value="1"/>
</dbReference>
<dbReference type="EMBL" id="CP060714">
    <property type="protein sequence ID" value="QNN56086.1"/>
    <property type="molecule type" value="Genomic_DNA"/>
</dbReference>
<proteinExistence type="inferred from homology"/>
<dbReference type="InterPro" id="IPR025110">
    <property type="entry name" value="AMP-bd_C"/>
</dbReference>
<dbReference type="SUPFAM" id="SSF56801">
    <property type="entry name" value="Acetyl-CoA synthetase-like"/>
    <property type="match status" value="1"/>
</dbReference>
<feature type="domain" description="AMP-dependent synthetase/ligase" evidence="2">
    <location>
        <begin position="25"/>
        <end position="376"/>
    </location>
</feature>
<organism evidence="4 5">
    <name type="scientific">Diaphorobacter ruginosibacter</name>
    <dbReference type="NCBI Taxonomy" id="1715720"/>
    <lineage>
        <taxon>Bacteria</taxon>
        <taxon>Pseudomonadati</taxon>
        <taxon>Pseudomonadota</taxon>
        <taxon>Betaproteobacteria</taxon>
        <taxon>Burkholderiales</taxon>
        <taxon>Comamonadaceae</taxon>
        <taxon>Diaphorobacter</taxon>
    </lineage>
</organism>
<dbReference type="PANTHER" id="PTHR43201">
    <property type="entry name" value="ACYL-COA SYNTHETASE"/>
    <property type="match status" value="1"/>
</dbReference>
<protein>
    <submittedName>
        <fullName evidence="4">Malonyl-CoA synthase</fullName>
    </submittedName>
</protein>
<dbReference type="NCBIfam" id="NF005702">
    <property type="entry name" value="PRK07514.1"/>
    <property type="match status" value="1"/>
</dbReference>
<dbReference type="Gene3D" id="3.40.50.12780">
    <property type="entry name" value="N-terminal domain of ligase-like"/>
    <property type="match status" value="1"/>
</dbReference>
<dbReference type="InterPro" id="IPR020845">
    <property type="entry name" value="AMP-binding_CS"/>
</dbReference>
<evidence type="ECO:0000313" key="4">
    <source>
        <dbReference type="EMBL" id="QNN56086.1"/>
    </source>
</evidence>
<dbReference type="Pfam" id="PF13193">
    <property type="entry name" value="AMP-binding_C"/>
    <property type="match status" value="1"/>
</dbReference>
<accession>A0A7G9RKG1</accession>